<dbReference type="PROSITE" id="PS50005">
    <property type="entry name" value="TPR"/>
    <property type="match status" value="1"/>
</dbReference>
<proteinExistence type="predicted"/>
<dbReference type="Pfam" id="PF07719">
    <property type="entry name" value="TPR_2"/>
    <property type="match status" value="1"/>
</dbReference>
<dbReference type="Proteomes" id="UP000823660">
    <property type="component" value="Unassembled WGS sequence"/>
</dbReference>
<sequence length="89" mass="9952">MTEKNSNNEPRSASEWYDLGCIYRKNGEFGEAVNAFRAAVEEAESQMKLLGDEDADLLERLVSVREKAEASVGLILRITGFVNKDLMNP</sequence>
<dbReference type="SUPFAM" id="SSF48452">
    <property type="entry name" value="TPR-like"/>
    <property type="match status" value="1"/>
</dbReference>
<dbReference type="InterPro" id="IPR019734">
    <property type="entry name" value="TPR_rpt"/>
</dbReference>
<organism evidence="5 6">
    <name type="scientific">Candidatus Cryptobacteroides faecipullorum</name>
    <dbReference type="NCBI Taxonomy" id="2840764"/>
    <lineage>
        <taxon>Bacteria</taxon>
        <taxon>Pseudomonadati</taxon>
        <taxon>Bacteroidota</taxon>
        <taxon>Bacteroidia</taxon>
        <taxon>Bacteroidales</taxon>
        <taxon>Candidatus Cryptobacteroides</taxon>
    </lineage>
</organism>
<evidence type="ECO:0000256" key="4">
    <source>
        <dbReference type="SAM" id="Coils"/>
    </source>
</evidence>
<comment type="caution">
    <text evidence="5">The sequence shown here is derived from an EMBL/GenBank/DDBJ whole genome shotgun (WGS) entry which is preliminary data.</text>
</comment>
<feature type="coiled-coil region" evidence="4">
    <location>
        <begin position="33"/>
        <end position="60"/>
    </location>
</feature>
<dbReference type="InterPro" id="IPR013105">
    <property type="entry name" value="TPR_2"/>
</dbReference>
<keyword evidence="2 3" id="KW-0802">TPR repeat</keyword>
<dbReference type="AlphaFoldDB" id="A0A9D9I9J3"/>
<dbReference type="SMART" id="SM00028">
    <property type="entry name" value="TPR"/>
    <property type="match status" value="1"/>
</dbReference>
<gene>
    <name evidence="5" type="ORF">IAB99_10310</name>
</gene>
<accession>A0A9D9I9J3</accession>
<evidence type="ECO:0000313" key="6">
    <source>
        <dbReference type="Proteomes" id="UP000823660"/>
    </source>
</evidence>
<protein>
    <submittedName>
        <fullName evidence="5">Tetratricopeptide repeat protein</fullName>
    </submittedName>
</protein>
<reference evidence="5" key="2">
    <citation type="journal article" date="2021" name="PeerJ">
        <title>Extensive microbial diversity within the chicken gut microbiome revealed by metagenomics and culture.</title>
        <authorList>
            <person name="Gilroy R."/>
            <person name="Ravi A."/>
            <person name="Getino M."/>
            <person name="Pursley I."/>
            <person name="Horton D.L."/>
            <person name="Alikhan N.F."/>
            <person name="Baker D."/>
            <person name="Gharbi K."/>
            <person name="Hall N."/>
            <person name="Watson M."/>
            <person name="Adriaenssens E.M."/>
            <person name="Foster-Nyarko E."/>
            <person name="Jarju S."/>
            <person name="Secka A."/>
            <person name="Antonio M."/>
            <person name="Oren A."/>
            <person name="Chaudhuri R.R."/>
            <person name="La Ragione R."/>
            <person name="Hildebrand F."/>
            <person name="Pallen M.J."/>
        </authorList>
    </citation>
    <scope>NUCLEOTIDE SEQUENCE</scope>
    <source>
        <strain evidence="5">B1-15692</strain>
    </source>
</reference>
<keyword evidence="4" id="KW-0175">Coiled coil</keyword>
<dbReference type="Gene3D" id="1.25.40.10">
    <property type="entry name" value="Tetratricopeptide repeat domain"/>
    <property type="match status" value="1"/>
</dbReference>
<evidence type="ECO:0000256" key="1">
    <source>
        <dbReference type="ARBA" id="ARBA00022737"/>
    </source>
</evidence>
<reference evidence="5" key="1">
    <citation type="submission" date="2020-10" db="EMBL/GenBank/DDBJ databases">
        <authorList>
            <person name="Gilroy R."/>
        </authorList>
    </citation>
    <scope>NUCLEOTIDE SEQUENCE</scope>
    <source>
        <strain evidence="5">B1-15692</strain>
    </source>
</reference>
<feature type="repeat" description="TPR" evidence="3">
    <location>
        <begin position="13"/>
        <end position="46"/>
    </location>
</feature>
<keyword evidence="1" id="KW-0677">Repeat</keyword>
<evidence type="ECO:0000256" key="3">
    <source>
        <dbReference type="PROSITE-ProRule" id="PRU00339"/>
    </source>
</evidence>
<dbReference type="InterPro" id="IPR011990">
    <property type="entry name" value="TPR-like_helical_dom_sf"/>
</dbReference>
<dbReference type="EMBL" id="JADIMH010000072">
    <property type="protein sequence ID" value="MBO8468130.1"/>
    <property type="molecule type" value="Genomic_DNA"/>
</dbReference>
<name>A0A9D9I9J3_9BACT</name>
<evidence type="ECO:0000313" key="5">
    <source>
        <dbReference type="EMBL" id="MBO8468130.1"/>
    </source>
</evidence>
<evidence type="ECO:0000256" key="2">
    <source>
        <dbReference type="ARBA" id="ARBA00022803"/>
    </source>
</evidence>